<dbReference type="SUPFAM" id="SSF55785">
    <property type="entry name" value="PYP-like sensor domain (PAS domain)"/>
    <property type="match status" value="1"/>
</dbReference>
<dbReference type="GO" id="GO:0005524">
    <property type="term" value="F:ATP binding"/>
    <property type="evidence" value="ECO:0007669"/>
    <property type="project" value="UniProtKB-KW"/>
</dbReference>
<dbReference type="Pfam" id="PF14689">
    <property type="entry name" value="SPOB_a"/>
    <property type="match status" value="1"/>
</dbReference>
<dbReference type="InterPro" id="IPR013767">
    <property type="entry name" value="PAS_fold"/>
</dbReference>
<sequence length="529" mass="58406">MNSFSIHTKISALIFFIIGFSLLLGGMVLFGNMMNTKEEDLKEKARLTSRTVAELPEFRQKMIGSEADRESINGMVERIRIVNNADYIVVLDMDRVRLSHPVKKQIGSISEGRDEGAAFAEHSYTTAAKGEIGTIIRAFEPVMDGSHEQIGVVITGFRLPTLGEMLADVKMEIWLTGALSLFFGGWGAWLLARHVRRQMFSLEPHEIAQLFVERTETFNAMHEGVIAIDTNERITIFNKKAKQMIGVTGDVVGKPIREVIPDTYLPEILKINRPVYNKELQLGSLAIMSNRVPIQVDGQTVGAVAIFQDRTEVKKMAEELTGVKAFVSALRVQNHEHMNKLHTIAGLIQLGSNDQALDYVFAVTEEQEELTRFLTANIRNDSIAGLLLSKVSRGKELGISVHIDHNSKLVALPPFLDHHDMVIVLGNLIENAFESFSGEDVNDKEVYVSIVQTNKEFSILVEDNGAGMDSEEVTAIFIQGYSTKAAEGRGIGLYLIKEIVSKGNGVIEVDTKRGSGSVFALSFPSGGRG</sequence>
<keyword evidence="17" id="KW-1185">Reference proteome</keyword>
<keyword evidence="13 14" id="KW-0472">Membrane</keyword>
<keyword evidence="11 14" id="KW-1133">Transmembrane helix</keyword>
<dbReference type="RefSeq" id="WP_379745305.1">
    <property type="nucleotide sequence ID" value="NZ_JBHTCP010000002.1"/>
</dbReference>
<name>A0ABW2NLH8_9BACL</name>
<protein>
    <recommendedName>
        <fullName evidence="3">histidine kinase</fullName>
        <ecNumber evidence="3">2.7.13.3</ecNumber>
    </recommendedName>
</protein>
<keyword evidence="7 14" id="KW-0812">Transmembrane</keyword>
<keyword evidence="10 16" id="KW-0067">ATP-binding</keyword>
<dbReference type="SMART" id="SM00091">
    <property type="entry name" value="PAS"/>
    <property type="match status" value="1"/>
</dbReference>
<feature type="transmembrane region" description="Helical" evidence="14">
    <location>
        <begin position="173"/>
        <end position="192"/>
    </location>
</feature>
<dbReference type="SUPFAM" id="SSF55874">
    <property type="entry name" value="ATPase domain of HSP90 chaperone/DNA topoisomerase II/histidine kinase"/>
    <property type="match status" value="1"/>
</dbReference>
<dbReference type="Gene3D" id="3.30.565.10">
    <property type="entry name" value="Histidine kinase-like ATPase, C-terminal domain"/>
    <property type="match status" value="1"/>
</dbReference>
<evidence type="ECO:0000313" key="16">
    <source>
        <dbReference type="EMBL" id="MFC7370301.1"/>
    </source>
</evidence>
<evidence type="ECO:0000256" key="14">
    <source>
        <dbReference type="SAM" id="Phobius"/>
    </source>
</evidence>
<comment type="catalytic activity">
    <reaction evidence="1">
        <text>ATP + protein L-histidine = ADP + protein N-phospho-L-histidine.</text>
        <dbReference type="EC" id="2.7.13.3"/>
    </reaction>
</comment>
<dbReference type="Pfam" id="PF17203">
    <property type="entry name" value="sCache_3_2"/>
    <property type="match status" value="1"/>
</dbReference>
<evidence type="ECO:0000256" key="11">
    <source>
        <dbReference type="ARBA" id="ARBA00022989"/>
    </source>
</evidence>
<dbReference type="SMART" id="SM00387">
    <property type="entry name" value="HATPase_c"/>
    <property type="match status" value="1"/>
</dbReference>
<comment type="subcellular location">
    <subcellularLocation>
        <location evidence="2">Cell membrane</location>
        <topology evidence="2">Multi-pass membrane protein</topology>
    </subcellularLocation>
</comment>
<dbReference type="Proteomes" id="UP001596549">
    <property type="component" value="Unassembled WGS sequence"/>
</dbReference>
<reference evidence="17" key="1">
    <citation type="journal article" date="2019" name="Int. J. Syst. Evol. Microbiol.">
        <title>The Global Catalogue of Microorganisms (GCM) 10K type strain sequencing project: providing services to taxonomists for standard genome sequencing and annotation.</title>
        <authorList>
            <consortium name="The Broad Institute Genomics Platform"/>
            <consortium name="The Broad Institute Genome Sequencing Center for Infectious Disease"/>
            <person name="Wu L."/>
            <person name="Ma J."/>
        </authorList>
    </citation>
    <scope>NUCLEOTIDE SEQUENCE [LARGE SCALE GENOMIC DNA]</scope>
    <source>
        <strain evidence="17">NBRC 106396</strain>
    </source>
</reference>
<dbReference type="NCBIfam" id="TIGR00229">
    <property type="entry name" value="sensory_box"/>
    <property type="match status" value="1"/>
</dbReference>
<keyword evidence="9" id="KW-0418">Kinase</keyword>
<keyword evidence="6" id="KW-0808">Transferase</keyword>
<feature type="domain" description="Histidine kinase" evidence="15">
    <location>
        <begin position="332"/>
        <end position="527"/>
    </location>
</feature>
<evidence type="ECO:0000256" key="13">
    <source>
        <dbReference type="ARBA" id="ARBA00023136"/>
    </source>
</evidence>
<keyword evidence="4" id="KW-1003">Cell membrane</keyword>
<evidence type="ECO:0000256" key="7">
    <source>
        <dbReference type="ARBA" id="ARBA00022692"/>
    </source>
</evidence>
<dbReference type="InterPro" id="IPR033463">
    <property type="entry name" value="sCache_3"/>
</dbReference>
<evidence type="ECO:0000256" key="10">
    <source>
        <dbReference type="ARBA" id="ARBA00022840"/>
    </source>
</evidence>
<comment type="caution">
    <text evidence="16">The sequence shown here is derived from an EMBL/GenBank/DDBJ whole genome shotgun (WGS) entry which is preliminary data.</text>
</comment>
<organism evidence="16 17">
    <name type="scientific">Fictibacillus iocasae</name>
    <dbReference type="NCBI Taxonomy" id="2715437"/>
    <lineage>
        <taxon>Bacteria</taxon>
        <taxon>Bacillati</taxon>
        <taxon>Bacillota</taxon>
        <taxon>Bacilli</taxon>
        <taxon>Bacillales</taxon>
        <taxon>Fictibacillaceae</taxon>
        <taxon>Fictibacillus</taxon>
    </lineage>
</organism>
<dbReference type="InterPro" id="IPR004358">
    <property type="entry name" value="Sig_transdc_His_kin-like_C"/>
</dbReference>
<evidence type="ECO:0000256" key="3">
    <source>
        <dbReference type="ARBA" id="ARBA00012438"/>
    </source>
</evidence>
<dbReference type="PROSITE" id="PS50109">
    <property type="entry name" value="HIS_KIN"/>
    <property type="match status" value="1"/>
</dbReference>
<accession>A0ABW2NLH8</accession>
<keyword evidence="8" id="KW-0547">Nucleotide-binding</keyword>
<dbReference type="Pfam" id="PF02518">
    <property type="entry name" value="HATPase_c"/>
    <property type="match status" value="1"/>
</dbReference>
<evidence type="ECO:0000256" key="2">
    <source>
        <dbReference type="ARBA" id="ARBA00004651"/>
    </source>
</evidence>
<dbReference type="PRINTS" id="PR00344">
    <property type="entry name" value="BCTRLSENSOR"/>
</dbReference>
<keyword evidence="5" id="KW-0597">Phosphoprotein</keyword>
<gene>
    <name evidence="16" type="ORF">ACFQPF_01235</name>
</gene>
<dbReference type="Gene3D" id="3.30.450.20">
    <property type="entry name" value="PAS domain"/>
    <property type="match status" value="2"/>
</dbReference>
<evidence type="ECO:0000256" key="1">
    <source>
        <dbReference type="ARBA" id="ARBA00000085"/>
    </source>
</evidence>
<feature type="transmembrane region" description="Helical" evidence="14">
    <location>
        <begin position="12"/>
        <end position="31"/>
    </location>
</feature>
<dbReference type="InterPro" id="IPR039506">
    <property type="entry name" value="SPOB_a"/>
</dbReference>
<evidence type="ECO:0000256" key="6">
    <source>
        <dbReference type="ARBA" id="ARBA00022679"/>
    </source>
</evidence>
<evidence type="ECO:0000256" key="12">
    <source>
        <dbReference type="ARBA" id="ARBA00023012"/>
    </source>
</evidence>
<dbReference type="InterPro" id="IPR036890">
    <property type="entry name" value="HATPase_C_sf"/>
</dbReference>
<dbReference type="PANTHER" id="PTHR43547:SF10">
    <property type="entry name" value="SENSOR HISTIDINE KINASE DCUS"/>
    <property type="match status" value="1"/>
</dbReference>
<evidence type="ECO:0000313" key="17">
    <source>
        <dbReference type="Proteomes" id="UP001596549"/>
    </source>
</evidence>
<dbReference type="EMBL" id="JBHTCP010000002">
    <property type="protein sequence ID" value="MFC7370301.1"/>
    <property type="molecule type" value="Genomic_DNA"/>
</dbReference>
<dbReference type="SUPFAM" id="SSF55890">
    <property type="entry name" value="Sporulation response regulatory protein Spo0B"/>
    <property type="match status" value="1"/>
</dbReference>
<dbReference type="Pfam" id="PF00989">
    <property type="entry name" value="PAS"/>
    <property type="match status" value="1"/>
</dbReference>
<evidence type="ECO:0000256" key="9">
    <source>
        <dbReference type="ARBA" id="ARBA00022777"/>
    </source>
</evidence>
<dbReference type="InterPro" id="IPR029151">
    <property type="entry name" value="Sensor-like_sf"/>
</dbReference>
<dbReference type="InterPro" id="IPR005467">
    <property type="entry name" value="His_kinase_dom"/>
</dbReference>
<dbReference type="InterPro" id="IPR035965">
    <property type="entry name" value="PAS-like_dom_sf"/>
</dbReference>
<dbReference type="Gene3D" id="1.10.287.130">
    <property type="match status" value="1"/>
</dbReference>
<evidence type="ECO:0000256" key="5">
    <source>
        <dbReference type="ARBA" id="ARBA00022553"/>
    </source>
</evidence>
<proteinExistence type="predicted"/>
<evidence type="ECO:0000259" key="15">
    <source>
        <dbReference type="PROSITE" id="PS50109"/>
    </source>
</evidence>
<dbReference type="InterPro" id="IPR016120">
    <property type="entry name" value="Sig_transdc_His_kin_SpoOB"/>
</dbReference>
<dbReference type="InterPro" id="IPR003594">
    <property type="entry name" value="HATPase_dom"/>
</dbReference>
<evidence type="ECO:0000256" key="8">
    <source>
        <dbReference type="ARBA" id="ARBA00022741"/>
    </source>
</evidence>
<dbReference type="CDD" id="cd00130">
    <property type="entry name" value="PAS"/>
    <property type="match status" value="1"/>
</dbReference>
<keyword evidence="12" id="KW-0902">Two-component regulatory system</keyword>
<dbReference type="EC" id="2.7.13.3" evidence="3"/>
<dbReference type="PANTHER" id="PTHR43547">
    <property type="entry name" value="TWO-COMPONENT HISTIDINE KINASE"/>
    <property type="match status" value="1"/>
</dbReference>
<dbReference type="InterPro" id="IPR000014">
    <property type="entry name" value="PAS"/>
</dbReference>
<evidence type="ECO:0000256" key="4">
    <source>
        <dbReference type="ARBA" id="ARBA00022475"/>
    </source>
</evidence>
<dbReference type="SUPFAM" id="SSF103190">
    <property type="entry name" value="Sensory domain-like"/>
    <property type="match status" value="1"/>
</dbReference>